<evidence type="ECO:0000256" key="3">
    <source>
        <dbReference type="ARBA" id="ARBA00022490"/>
    </source>
</evidence>
<keyword evidence="6" id="KW-0238">DNA-binding</keyword>
<protein>
    <recommendedName>
        <fullName evidence="9">DNA-binding protein RFX2</fullName>
    </recommendedName>
    <alternativeName>
        <fullName evidence="10">Regulatory factor X 2</fullName>
    </alternativeName>
</protein>
<evidence type="ECO:0000256" key="9">
    <source>
        <dbReference type="ARBA" id="ARBA00039910"/>
    </source>
</evidence>
<keyword evidence="3" id="KW-0963">Cytoplasm</keyword>
<dbReference type="GeneTree" id="ENSGT01050000244879"/>
<dbReference type="Pfam" id="PF25340">
    <property type="entry name" value="BCD_RFX"/>
    <property type="match status" value="1"/>
</dbReference>
<evidence type="ECO:0000256" key="1">
    <source>
        <dbReference type="ARBA" id="ARBA00004123"/>
    </source>
</evidence>
<evidence type="ECO:0000256" key="4">
    <source>
        <dbReference type="ARBA" id="ARBA00022794"/>
    </source>
</evidence>
<dbReference type="InterPro" id="IPR003150">
    <property type="entry name" value="DNA-bd_RFX"/>
</dbReference>
<evidence type="ECO:0000256" key="2">
    <source>
        <dbReference type="ARBA" id="ARBA00004496"/>
    </source>
</evidence>
<feature type="compositionally biased region" description="Low complexity" evidence="11">
    <location>
        <begin position="21"/>
        <end position="37"/>
    </location>
</feature>
<evidence type="ECO:0000256" key="11">
    <source>
        <dbReference type="SAM" id="MobiDB-lite"/>
    </source>
</evidence>
<dbReference type="STRING" id="1676925.ENSPKIP00000035985"/>
<dbReference type="PANTHER" id="PTHR12619">
    <property type="entry name" value="RFX TRANSCRIPTION FACTOR FAMILY"/>
    <property type="match status" value="1"/>
</dbReference>
<keyword evidence="8" id="KW-0539">Nucleus</keyword>
<dbReference type="AlphaFoldDB" id="A0A3B3SZY8"/>
<dbReference type="FunFam" id="1.10.10.10:FF:000017">
    <property type="entry name" value="transcription factor RFX3 isoform X1"/>
    <property type="match status" value="1"/>
</dbReference>
<dbReference type="InterPro" id="IPR036388">
    <property type="entry name" value="WH-like_DNA-bd_sf"/>
</dbReference>
<feature type="domain" description="RFX-type winged-helix" evidence="12">
    <location>
        <begin position="205"/>
        <end position="280"/>
    </location>
</feature>
<dbReference type="GO" id="GO:0005737">
    <property type="term" value="C:cytoplasm"/>
    <property type="evidence" value="ECO:0007669"/>
    <property type="project" value="UniProtKB-SubCell"/>
</dbReference>
<dbReference type="InterPro" id="IPR057321">
    <property type="entry name" value="RFX1-4/6/8-like_BCD"/>
</dbReference>
<evidence type="ECO:0000256" key="5">
    <source>
        <dbReference type="ARBA" id="ARBA00023015"/>
    </source>
</evidence>
<keyword evidence="7" id="KW-0804">Transcription</keyword>
<evidence type="ECO:0000256" key="7">
    <source>
        <dbReference type="ARBA" id="ARBA00023163"/>
    </source>
</evidence>
<comment type="subcellular location">
    <subcellularLocation>
        <location evidence="2">Cytoplasm</location>
    </subcellularLocation>
    <subcellularLocation>
        <location evidence="1">Nucleus</location>
    </subcellularLocation>
</comment>
<reference evidence="13" key="1">
    <citation type="submission" date="2025-08" db="UniProtKB">
        <authorList>
            <consortium name="Ensembl"/>
        </authorList>
    </citation>
    <scope>IDENTIFICATION</scope>
</reference>
<dbReference type="InterPro" id="IPR039779">
    <property type="entry name" value="RFX-like"/>
</dbReference>
<evidence type="ECO:0000256" key="6">
    <source>
        <dbReference type="ARBA" id="ARBA00023125"/>
    </source>
</evidence>
<dbReference type="Ensembl" id="ENSPKIT00000016925.1">
    <property type="protein sequence ID" value="ENSPKIP00000035985.1"/>
    <property type="gene ID" value="ENSPKIG00000014708.1"/>
</dbReference>
<reference evidence="13" key="2">
    <citation type="submission" date="2025-09" db="UniProtKB">
        <authorList>
            <consortium name="Ensembl"/>
        </authorList>
    </citation>
    <scope>IDENTIFICATION</scope>
</reference>
<evidence type="ECO:0000259" key="12">
    <source>
        <dbReference type="PROSITE" id="PS51526"/>
    </source>
</evidence>
<dbReference type="Pfam" id="PF02257">
    <property type="entry name" value="RFX_DNA_binding"/>
    <property type="match status" value="1"/>
</dbReference>
<dbReference type="SUPFAM" id="SSF46785">
    <property type="entry name" value="Winged helix' DNA-binding domain"/>
    <property type="match status" value="1"/>
</dbReference>
<dbReference type="InterPro" id="IPR036390">
    <property type="entry name" value="WH_DNA-bd_sf"/>
</dbReference>
<sequence length="670" mass="73380">MQSSEGGSDSASSGPLRTSTSAQAPVVQAVPASQQRVLVQATGSAQKSTPAQPLPVPRVQQVPQPVGTPRPAAGERGQEAGHARASYSYNTDGQLYGQSSGGTYFDTQAGAGTPVTAVVSSAAGSGGGGGGPPHGMVGITMDVGGSHIISSGGSAYLIHGSGMEGSRHHVSHSARASSAMLEMAIENLQKSEGIATHKSTLLNSHLQWLLDNYETAEGVSLPRSSLYNHYLRHCQEQKLDPVNAASFGKLIRSVFMGLRTRRLGTRGNSKYHYYGIRVKPDSPLNRLQEDSQYMAMRQQPVHQKQRYGGVDGLSGGAQHLSITPEQSVAAQSQHHQQYIDLSRTLPPFPTPNLDSHPLPECLTVSDVKKLQGLYRDHCEATLDVVMNLQFHYIEKLWQTFWYSTAPSSDGATALPNSEEEPESSLTREKLVALCKYEPLKLWMRSCDHILYQALVEILIPNVLRPVPSTLTQAIRNFAKSLESWLTTAMSDFPQDIVRSKVAVVSAFAQTLRRYTSLNHLAQAARAVLQNTSQINQMLSDLNRVDFANVQEQASWVCQCNESVVQQLEQDFKVTLQQQSSLDQWAAWLDNVVNQVLKPHEGSPSFPRAARQFLLKWSFYRYGGACWRSYMFYLVEHRVALATGETPIAVMGEVCSGPPLYIVLMVSFSLL</sequence>
<keyword evidence="5" id="KW-0805">Transcription regulation</keyword>
<dbReference type="GO" id="GO:0000981">
    <property type="term" value="F:DNA-binding transcription factor activity, RNA polymerase II-specific"/>
    <property type="evidence" value="ECO:0007669"/>
    <property type="project" value="TreeGrafter"/>
</dbReference>
<feature type="compositionally biased region" description="Low complexity" evidence="11">
    <location>
        <begin position="57"/>
        <end position="71"/>
    </location>
</feature>
<keyword evidence="14" id="KW-1185">Reference proteome</keyword>
<dbReference type="PROSITE" id="PS51526">
    <property type="entry name" value="RFX_DBD"/>
    <property type="match status" value="1"/>
</dbReference>
<keyword evidence="4" id="KW-0970">Cilium biogenesis/degradation</keyword>
<name>A0A3B3SZY8_9TELE</name>
<feature type="compositionally biased region" description="Low complexity" evidence="11">
    <location>
        <begin position="1"/>
        <end position="14"/>
    </location>
</feature>
<dbReference type="GO" id="GO:0005634">
    <property type="term" value="C:nucleus"/>
    <property type="evidence" value="ECO:0007669"/>
    <property type="project" value="UniProtKB-SubCell"/>
</dbReference>
<dbReference type="GO" id="GO:0030030">
    <property type="term" value="P:cell projection organization"/>
    <property type="evidence" value="ECO:0007669"/>
    <property type="project" value="UniProtKB-KW"/>
</dbReference>
<evidence type="ECO:0000256" key="8">
    <source>
        <dbReference type="ARBA" id="ARBA00023242"/>
    </source>
</evidence>
<dbReference type="Gene3D" id="1.10.10.10">
    <property type="entry name" value="Winged helix-like DNA-binding domain superfamily/Winged helix DNA-binding domain"/>
    <property type="match status" value="1"/>
</dbReference>
<dbReference type="Pfam" id="PF04589">
    <property type="entry name" value="RFX1_trans_act"/>
    <property type="match status" value="2"/>
</dbReference>
<evidence type="ECO:0000313" key="13">
    <source>
        <dbReference type="Ensembl" id="ENSPKIP00000035985.1"/>
    </source>
</evidence>
<dbReference type="PANTHER" id="PTHR12619:SF17">
    <property type="entry name" value="DNA-BINDING PROTEIN RFX2"/>
    <property type="match status" value="1"/>
</dbReference>
<dbReference type="GO" id="GO:0000978">
    <property type="term" value="F:RNA polymerase II cis-regulatory region sequence-specific DNA binding"/>
    <property type="evidence" value="ECO:0007669"/>
    <property type="project" value="TreeGrafter"/>
</dbReference>
<proteinExistence type="predicted"/>
<dbReference type="InterPro" id="IPR007668">
    <property type="entry name" value="RFX1_trans_act"/>
</dbReference>
<dbReference type="Proteomes" id="UP000261540">
    <property type="component" value="Unplaced"/>
</dbReference>
<feature type="region of interest" description="Disordered" evidence="11">
    <location>
        <begin position="1"/>
        <end position="83"/>
    </location>
</feature>
<evidence type="ECO:0000313" key="14">
    <source>
        <dbReference type="Proteomes" id="UP000261540"/>
    </source>
</evidence>
<organism evidence="13 14">
    <name type="scientific">Paramormyrops kingsleyae</name>
    <dbReference type="NCBI Taxonomy" id="1676925"/>
    <lineage>
        <taxon>Eukaryota</taxon>
        <taxon>Metazoa</taxon>
        <taxon>Chordata</taxon>
        <taxon>Craniata</taxon>
        <taxon>Vertebrata</taxon>
        <taxon>Euteleostomi</taxon>
        <taxon>Actinopterygii</taxon>
        <taxon>Neopterygii</taxon>
        <taxon>Teleostei</taxon>
        <taxon>Osteoglossocephala</taxon>
        <taxon>Osteoglossomorpha</taxon>
        <taxon>Osteoglossiformes</taxon>
        <taxon>Mormyridae</taxon>
        <taxon>Paramormyrops</taxon>
    </lineage>
</organism>
<evidence type="ECO:0000256" key="10">
    <source>
        <dbReference type="ARBA" id="ARBA00042136"/>
    </source>
</evidence>
<accession>A0A3B3SZY8</accession>